<evidence type="ECO:0000313" key="1">
    <source>
        <dbReference type="EMBL" id="VVP01255.1"/>
    </source>
</evidence>
<dbReference type="AlphaFoldDB" id="A0A5E7KN10"/>
<evidence type="ECO:0000313" key="2">
    <source>
        <dbReference type="Proteomes" id="UP000385207"/>
    </source>
</evidence>
<name>A0A5E7KN10_PSEFL</name>
<dbReference type="EMBL" id="CABVII010000011">
    <property type="protein sequence ID" value="VVP01255.1"/>
    <property type="molecule type" value="Genomic_DNA"/>
</dbReference>
<gene>
    <name evidence="1" type="ORF">PS862_02859</name>
</gene>
<dbReference type="OrthoDB" id="6960643at2"/>
<proteinExistence type="predicted"/>
<organism evidence="1 2">
    <name type="scientific">Pseudomonas fluorescens</name>
    <dbReference type="NCBI Taxonomy" id="294"/>
    <lineage>
        <taxon>Bacteria</taxon>
        <taxon>Pseudomonadati</taxon>
        <taxon>Pseudomonadota</taxon>
        <taxon>Gammaproteobacteria</taxon>
        <taxon>Pseudomonadales</taxon>
        <taxon>Pseudomonadaceae</taxon>
        <taxon>Pseudomonas</taxon>
    </lineage>
</organism>
<dbReference type="Proteomes" id="UP000385207">
    <property type="component" value="Unassembled WGS sequence"/>
</dbReference>
<reference evidence="1 2" key="1">
    <citation type="submission" date="2019-09" db="EMBL/GenBank/DDBJ databases">
        <authorList>
            <person name="Chandra G."/>
            <person name="Truman W A."/>
        </authorList>
    </citation>
    <scope>NUCLEOTIDE SEQUENCE [LARGE SCALE GENOMIC DNA]</scope>
    <source>
        <strain evidence="1">PS862</strain>
    </source>
</reference>
<accession>A0A5E7KN10</accession>
<protein>
    <submittedName>
        <fullName evidence="1">Uncharacterized protein</fullName>
    </submittedName>
</protein>
<dbReference type="RefSeq" id="WP_150784175.1">
    <property type="nucleotide sequence ID" value="NZ_CABVII010000011.1"/>
</dbReference>
<sequence length="70" mass="7409">MASKNNADVAPAAVPVSTVSFRDTLYTSRTLILPGQRTLAVAKGRAIVAANDLAALDYLKAHPEFEPLAE</sequence>